<evidence type="ECO:0000313" key="3">
    <source>
        <dbReference type="Proteomes" id="UP000182827"/>
    </source>
</evidence>
<dbReference type="AlphaFoldDB" id="A0A1I6UDI6"/>
<keyword evidence="1" id="KW-0472">Membrane</keyword>
<organism evidence="2 3">
    <name type="scientific">Acinetobacter bohemicus</name>
    <dbReference type="NCBI Taxonomy" id="1435036"/>
    <lineage>
        <taxon>Bacteria</taxon>
        <taxon>Pseudomonadati</taxon>
        <taxon>Pseudomonadota</taxon>
        <taxon>Gammaproteobacteria</taxon>
        <taxon>Moraxellales</taxon>
        <taxon>Moraxellaceae</taxon>
        <taxon>Acinetobacter</taxon>
    </lineage>
</organism>
<evidence type="ECO:0000313" key="2">
    <source>
        <dbReference type="EMBL" id="SFS99493.1"/>
    </source>
</evidence>
<dbReference type="EMBL" id="FOZU01000015">
    <property type="protein sequence ID" value="SFS99493.1"/>
    <property type="molecule type" value="Genomic_DNA"/>
</dbReference>
<keyword evidence="1" id="KW-0812">Transmembrane</keyword>
<keyword evidence="1" id="KW-1133">Transmembrane helix</keyword>
<protein>
    <recommendedName>
        <fullName evidence="4">Bacteriophage protein</fullName>
    </recommendedName>
</protein>
<keyword evidence="3" id="KW-1185">Reference proteome</keyword>
<dbReference type="Proteomes" id="UP000182827">
    <property type="component" value="Unassembled WGS sequence"/>
</dbReference>
<dbReference type="RefSeq" id="WP_074946533.1">
    <property type="nucleotide sequence ID" value="NZ_FOZU01000015.1"/>
</dbReference>
<evidence type="ECO:0008006" key="4">
    <source>
        <dbReference type="Google" id="ProtNLM"/>
    </source>
</evidence>
<gene>
    <name evidence="2" type="ORF">SAMN05444586_1015101</name>
</gene>
<name>A0A1I6UDI6_9GAMM</name>
<evidence type="ECO:0000256" key="1">
    <source>
        <dbReference type="SAM" id="Phobius"/>
    </source>
</evidence>
<sequence>MEPLSTSSFAAFMKFYGMVIVTTLAIALVATVVLMMRMPRSGQEWVTGLICTVVSSLAGGSFIIIKWGLHEWVTDVWGMIALGGFFFVCGLPGWALVRWVFNFIEQREGKSLLDIFREFKEEWKK</sequence>
<feature type="transmembrane region" description="Helical" evidence="1">
    <location>
        <begin position="77"/>
        <end position="101"/>
    </location>
</feature>
<feature type="transmembrane region" description="Helical" evidence="1">
    <location>
        <begin position="46"/>
        <end position="65"/>
    </location>
</feature>
<reference evidence="3" key="1">
    <citation type="submission" date="2016-10" db="EMBL/GenBank/DDBJ databases">
        <authorList>
            <person name="Varghese N."/>
            <person name="Submissions S."/>
        </authorList>
    </citation>
    <scope>NUCLEOTIDE SEQUENCE [LARGE SCALE GENOMIC DNA]</scope>
    <source>
        <strain evidence="3">ANC 5076</strain>
    </source>
</reference>
<proteinExistence type="predicted"/>
<accession>A0A1I6UDI6</accession>
<feature type="transmembrane region" description="Helical" evidence="1">
    <location>
        <begin position="15"/>
        <end position="34"/>
    </location>
</feature>